<dbReference type="GO" id="GO:0005524">
    <property type="term" value="F:ATP binding"/>
    <property type="evidence" value="ECO:0007669"/>
    <property type="project" value="UniProtKB-KW"/>
</dbReference>
<dbReference type="GO" id="GO:0016787">
    <property type="term" value="F:hydrolase activity"/>
    <property type="evidence" value="ECO:0007669"/>
    <property type="project" value="UniProtKB-KW"/>
</dbReference>
<keyword evidence="6" id="KW-1185">Reference proteome</keyword>
<dbReference type="Gene3D" id="3.40.50.300">
    <property type="entry name" value="P-loop containing nucleotide triphosphate hydrolases"/>
    <property type="match status" value="1"/>
</dbReference>
<dbReference type="InterPro" id="IPR050628">
    <property type="entry name" value="SNF2_RAD54_helicase_TF"/>
</dbReference>
<keyword evidence="3" id="KW-0067">ATP-binding</keyword>
<evidence type="ECO:0000313" key="5">
    <source>
        <dbReference type="EMBL" id="EFX79161.1"/>
    </source>
</evidence>
<protein>
    <recommendedName>
        <fullName evidence="4">Helicase C-terminal domain-containing protein</fullName>
    </recommendedName>
</protein>
<dbReference type="HOGENOM" id="CLU_1961802_0_0_1"/>
<dbReference type="OrthoDB" id="448448at2759"/>
<dbReference type="InterPro" id="IPR049730">
    <property type="entry name" value="SNF2/RAD54-like_C"/>
</dbReference>
<organism evidence="5 6">
    <name type="scientific">Daphnia pulex</name>
    <name type="common">Water flea</name>
    <dbReference type="NCBI Taxonomy" id="6669"/>
    <lineage>
        <taxon>Eukaryota</taxon>
        <taxon>Metazoa</taxon>
        <taxon>Ecdysozoa</taxon>
        <taxon>Arthropoda</taxon>
        <taxon>Crustacea</taxon>
        <taxon>Branchiopoda</taxon>
        <taxon>Diplostraca</taxon>
        <taxon>Cladocera</taxon>
        <taxon>Anomopoda</taxon>
        <taxon>Daphniidae</taxon>
        <taxon>Daphnia</taxon>
    </lineage>
</organism>
<evidence type="ECO:0000256" key="1">
    <source>
        <dbReference type="ARBA" id="ARBA00022741"/>
    </source>
</evidence>
<dbReference type="PhylomeDB" id="E9GMV8"/>
<name>E9GMV8_DAPPU</name>
<feature type="domain" description="Helicase C-terminal" evidence="4">
    <location>
        <begin position="3"/>
        <end position="101"/>
    </location>
</feature>
<proteinExistence type="predicted"/>
<reference evidence="5 6" key="1">
    <citation type="journal article" date="2011" name="Science">
        <title>The ecoresponsive genome of Daphnia pulex.</title>
        <authorList>
            <person name="Colbourne J.K."/>
            <person name="Pfrender M.E."/>
            <person name="Gilbert D."/>
            <person name="Thomas W.K."/>
            <person name="Tucker A."/>
            <person name="Oakley T.H."/>
            <person name="Tokishita S."/>
            <person name="Aerts A."/>
            <person name="Arnold G.J."/>
            <person name="Basu M.K."/>
            <person name="Bauer D.J."/>
            <person name="Caceres C.E."/>
            <person name="Carmel L."/>
            <person name="Casola C."/>
            <person name="Choi J.H."/>
            <person name="Detter J.C."/>
            <person name="Dong Q."/>
            <person name="Dusheyko S."/>
            <person name="Eads B.D."/>
            <person name="Frohlich T."/>
            <person name="Geiler-Samerotte K.A."/>
            <person name="Gerlach D."/>
            <person name="Hatcher P."/>
            <person name="Jogdeo S."/>
            <person name="Krijgsveld J."/>
            <person name="Kriventseva E.V."/>
            <person name="Kultz D."/>
            <person name="Laforsch C."/>
            <person name="Lindquist E."/>
            <person name="Lopez J."/>
            <person name="Manak J.R."/>
            <person name="Muller J."/>
            <person name="Pangilinan J."/>
            <person name="Patwardhan R.P."/>
            <person name="Pitluck S."/>
            <person name="Pritham E.J."/>
            <person name="Rechtsteiner A."/>
            <person name="Rho M."/>
            <person name="Rogozin I.B."/>
            <person name="Sakarya O."/>
            <person name="Salamov A."/>
            <person name="Schaack S."/>
            <person name="Shapiro H."/>
            <person name="Shiga Y."/>
            <person name="Skalitzky C."/>
            <person name="Smith Z."/>
            <person name="Souvorov A."/>
            <person name="Sung W."/>
            <person name="Tang Z."/>
            <person name="Tsuchiya D."/>
            <person name="Tu H."/>
            <person name="Vos H."/>
            <person name="Wang M."/>
            <person name="Wolf Y.I."/>
            <person name="Yamagata H."/>
            <person name="Yamada T."/>
            <person name="Ye Y."/>
            <person name="Shaw J.R."/>
            <person name="Andrews J."/>
            <person name="Crease T.J."/>
            <person name="Tang H."/>
            <person name="Lucas S.M."/>
            <person name="Robertson H.M."/>
            <person name="Bork P."/>
            <person name="Koonin E.V."/>
            <person name="Zdobnov E.M."/>
            <person name="Grigoriev I.V."/>
            <person name="Lynch M."/>
            <person name="Boore J.L."/>
        </authorList>
    </citation>
    <scope>NUCLEOTIDE SEQUENCE [LARGE SCALE GENOMIC DNA]</scope>
</reference>
<dbReference type="InterPro" id="IPR001650">
    <property type="entry name" value="Helicase_C-like"/>
</dbReference>
<dbReference type="eggNOG" id="KOG4439">
    <property type="taxonomic scope" value="Eukaryota"/>
</dbReference>
<dbReference type="CDD" id="cd18793">
    <property type="entry name" value="SF2_C_SNF"/>
    <property type="match status" value="1"/>
</dbReference>
<dbReference type="Proteomes" id="UP000000305">
    <property type="component" value="Unassembled WGS sequence"/>
</dbReference>
<sequence>MSKVATLVEEIMKENEKVFTTVSQWVKVLELFEKRVLKDGIKYDFIDGSVSYDERSSMTLNFNETTDGPSVFLLSLGAGSAKLNLFGGNHLILVDPNWNPQLEALEDFRNPFKFVVHDNVFPWQNLLN</sequence>
<accession>E9GMV8</accession>
<dbReference type="AlphaFoldDB" id="E9GMV8"/>
<keyword evidence="2" id="KW-0378">Hydrolase</keyword>
<evidence type="ECO:0000313" key="6">
    <source>
        <dbReference type="Proteomes" id="UP000000305"/>
    </source>
</evidence>
<dbReference type="KEGG" id="dpx:DAPPUDRAFT_319798"/>
<dbReference type="SUPFAM" id="SSF52540">
    <property type="entry name" value="P-loop containing nucleoside triphosphate hydrolases"/>
    <property type="match status" value="1"/>
</dbReference>
<dbReference type="STRING" id="6669.E9GMV8"/>
<dbReference type="PANTHER" id="PTHR45626">
    <property type="entry name" value="TRANSCRIPTION TERMINATION FACTOR 2-RELATED"/>
    <property type="match status" value="1"/>
</dbReference>
<dbReference type="InterPro" id="IPR027417">
    <property type="entry name" value="P-loop_NTPase"/>
</dbReference>
<dbReference type="Pfam" id="PF00271">
    <property type="entry name" value="Helicase_C"/>
    <property type="match status" value="1"/>
</dbReference>
<evidence type="ECO:0000256" key="2">
    <source>
        <dbReference type="ARBA" id="ARBA00022801"/>
    </source>
</evidence>
<evidence type="ECO:0000256" key="3">
    <source>
        <dbReference type="ARBA" id="ARBA00022840"/>
    </source>
</evidence>
<gene>
    <name evidence="5" type="ORF">DAPPUDRAFT_319798</name>
</gene>
<keyword evidence="1" id="KW-0547">Nucleotide-binding</keyword>
<evidence type="ECO:0000259" key="4">
    <source>
        <dbReference type="Pfam" id="PF00271"/>
    </source>
</evidence>
<dbReference type="EMBL" id="GL732553">
    <property type="protein sequence ID" value="EFX79161.1"/>
    <property type="molecule type" value="Genomic_DNA"/>
</dbReference>
<dbReference type="InParanoid" id="E9GMV8"/>